<dbReference type="PANTHER" id="PTHR37842:SF2">
    <property type="entry name" value="GYLCOSYL HYDROLASE 115 C-TERMINAL DOMAIN-CONTAINING PROTEIN"/>
    <property type="match status" value="1"/>
</dbReference>
<dbReference type="InterPro" id="IPR029018">
    <property type="entry name" value="Hex-like_dom2"/>
</dbReference>
<keyword evidence="1" id="KW-0378">Hydrolase</keyword>
<dbReference type="PANTHER" id="PTHR37842">
    <property type="match status" value="1"/>
</dbReference>
<evidence type="ECO:0000313" key="3">
    <source>
        <dbReference type="Proteomes" id="UP000216312"/>
    </source>
</evidence>
<evidence type="ECO:0000256" key="1">
    <source>
        <dbReference type="ARBA" id="ARBA00022801"/>
    </source>
</evidence>
<dbReference type="Pfam" id="PF15979">
    <property type="entry name" value="Glyco_hydro_115"/>
    <property type="match status" value="1"/>
</dbReference>
<evidence type="ECO:0000313" key="2">
    <source>
        <dbReference type="EMBL" id="OYV02913.1"/>
    </source>
</evidence>
<dbReference type="AlphaFoldDB" id="A0A257LTD6"/>
<dbReference type="InterPro" id="IPR042301">
    <property type="entry name" value="GH115_sf"/>
</dbReference>
<organism evidence="2 3">
    <name type="scientific">candidate division WOR-3 bacterium 4484_18</name>
    <dbReference type="NCBI Taxonomy" id="2020626"/>
    <lineage>
        <taxon>Bacteria</taxon>
        <taxon>Bacteria division WOR-3</taxon>
    </lineage>
</organism>
<dbReference type="GO" id="GO:0016787">
    <property type="term" value="F:hydrolase activity"/>
    <property type="evidence" value="ECO:0007669"/>
    <property type="project" value="UniProtKB-KW"/>
</dbReference>
<dbReference type="Proteomes" id="UP000216312">
    <property type="component" value="Unassembled WGS sequence"/>
</dbReference>
<comment type="caution">
    <text evidence="2">The sequence shown here is derived from an EMBL/GenBank/DDBJ whole genome shotgun (WGS) entry which is preliminary data.</text>
</comment>
<gene>
    <name evidence="2" type="ORF">CGW93_03290</name>
</gene>
<reference evidence="3" key="1">
    <citation type="submission" date="2017-07" db="EMBL/GenBank/DDBJ databases">
        <title>Novel pathways for hydrocarbon cycling and metabolic interdependencies in hydrothermal sediment communities.</title>
        <authorList>
            <person name="Dombrowski N."/>
            <person name="Seitz K."/>
            <person name="Teske A."/>
            <person name="Baker B."/>
        </authorList>
    </citation>
    <scope>NUCLEOTIDE SEQUENCE [LARGE SCALE GENOMIC DNA]</scope>
</reference>
<dbReference type="Gene3D" id="3.30.379.10">
    <property type="entry name" value="Chitobiase/beta-hexosaminidase domain 2-like"/>
    <property type="match status" value="1"/>
</dbReference>
<proteinExistence type="predicted"/>
<dbReference type="EMBL" id="NMUJ01000038">
    <property type="protein sequence ID" value="OYV02913.1"/>
    <property type="molecule type" value="Genomic_DNA"/>
</dbReference>
<evidence type="ECO:0008006" key="4">
    <source>
        <dbReference type="Google" id="ProtNLM"/>
    </source>
</evidence>
<dbReference type="GO" id="GO:0005975">
    <property type="term" value="P:carbohydrate metabolic process"/>
    <property type="evidence" value="ECO:0007669"/>
    <property type="project" value="UniProtKB-ARBA"/>
</dbReference>
<dbReference type="SUPFAM" id="SSF55545">
    <property type="entry name" value="beta-N-acetylhexosaminidase-like domain"/>
    <property type="match status" value="1"/>
</dbReference>
<name>A0A257LTD6_UNCW3</name>
<accession>A0A257LTD6</accession>
<dbReference type="InterPro" id="IPR031924">
    <property type="entry name" value="GH115"/>
</dbReference>
<dbReference type="Gene3D" id="3.20.20.520">
    <property type="entry name" value="Glycosyl hydrolase family 115"/>
    <property type="match status" value="1"/>
</dbReference>
<protein>
    <recommendedName>
        <fullName evidence="4">Alpha glucuronidase N-terminal domain-containing protein</fullName>
    </recommendedName>
</protein>
<sequence>MRGSIMAHNKIRNVSYSFSRPVILISNRESYAVHRAARDLATDMREVLGYEPPVLEEDTDIPWEEAIFISSDASVLKSLSSLVLKYPETFLIQTLPTGHDRFKGKRVLLIGGYDELGTIYGIYHFSEKYLGTDPLKFWTGYVPPKKSNLTLKQISYISPKPTFRYRGFFINDEDLLTGWKKGSRYIEPEIWEKIFETILRLKGNMVIPGTWLPAEERPLNLASSMGLWLAMHHAMPMGIGVVDWPETEKYSFVGNREKVIDYWKKAILSYTGRKVIWTLGYRGLGDYAFWYFEGRKMTDREKAKIIQEAIDTQYRMVKEYSGESNPVMCTYLWGEGIKFFRNGWLKIPDDVLVIWPDNGDGIMEGLPSTPAEGKHGVYYHVAMHSGFHSRLAQTVPPERIEKEFTRIVQKEATGYMMLNVGNIREHVMGIRAVMDLSWQASNWIDPKTDYSESFYDQWCTYYFGSEYSAMVKRIYKKLFTTPFRWGKNEWETEMIGGCHAMATLLINHVLREVPSEEFSKKWTRWLGYKNFTEARRFVEERTQSVRPAWEGLDREVTELANKLTGQAKRFFIDNLLVQIRLSRFSNEVLYHISLACEQYEKREYSAAMKHLKDAEVAIKLALEAERLAEWGKWKNWYRGDTFVDIPLTLKFIKALEAHCEWKLVRSSDIWVWKRWLRPENEKQVNKRRCTYEQEDIVDSNST</sequence>